<name>E3MGT9_CAERE</name>
<sequence>MNANQVSGLLTYQAYGTYSSGSVDNPPAGQTCKVYSAACLHATQQCTVTIYATMSTGSEEILCSDVDTDLTVVTINCATDETLAFMGRGPIVRFRCKFTNCM</sequence>
<dbReference type="Proteomes" id="UP000008281">
    <property type="component" value="Unassembled WGS sequence"/>
</dbReference>
<dbReference type="OrthoDB" id="5906551at2759"/>
<gene>
    <name evidence="1" type="ORF">CRE_23454</name>
</gene>
<evidence type="ECO:0000313" key="2">
    <source>
        <dbReference type="Proteomes" id="UP000008281"/>
    </source>
</evidence>
<organism evidence="2">
    <name type="scientific">Caenorhabditis remanei</name>
    <name type="common">Caenorhabditis vulgaris</name>
    <dbReference type="NCBI Taxonomy" id="31234"/>
    <lineage>
        <taxon>Eukaryota</taxon>
        <taxon>Metazoa</taxon>
        <taxon>Ecdysozoa</taxon>
        <taxon>Nematoda</taxon>
        <taxon>Chromadorea</taxon>
        <taxon>Rhabditida</taxon>
        <taxon>Rhabditina</taxon>
        <taxon>Rhabditomorpha</taxon>
        <taxon>Rhabditoidea</taxon>
        <taxon>Rhabditidae</taxon>
        <taxon>Peloderinae</taxon>
        <taxon>Caenorhabditis</taxon>
    </lineage>
</organism>
<dbReference type="HOGENOM" id="CLU_2280058_0_0_1"/>
<dbReference type="InParanoid" id="E3MGT9"/>
<evidence type="ECO:0008006" key="3">
    <source>
        <dbReference type="Google" id="ProtNLM"/>
    </source>
</evidence>
<evidence type="ECO:0000313" key="1">
    <source>
        <dbReference type="EMBL" id="EFP01745.1"/>
    </source>
</evidence>
<reference evidence="1" key="1">
    <citation type="submission" date="2007-07" db="EMBL/GenBank/DDBJ databases">
        <title>PCAP assembly of the Caenorhabditis remanei genome.</title>
        <authorList>
            <consortium name="The Caenorhabditis remanei Sequencing Consortium"/>
            <person name="Wilson R.K."/>
        </authorList>
    </citation>
    <scope>NUCLEOTIDE SEQUENCE [LARGE SCALE GENOMIC DNA]</scope>
    <source>
        <strain evidence="1">PB4641</strain>
    </source>
</reference>
<dbReference type="AlphaFoldDB" id="E3MGT9"/>
<dbReference type="EMBL" id="DS268444">
    <property type="protein sequence ID" value="EFP01745.1"/>
    <property type="molecule type" value="Genomic_DNA"/>
</dbReference>
<protein>
    <recommendedName>
        <fullName evidence="3">DUF281 domain-containing protein</fullName>
    </recommendedName>
</protein>
<proteinExistence type="predicted"/>
<accession>E3MGT9</accession>
<keyword evidence="2" id="KW-1185">Reference proteome</keyword>